<dbReference type="GO" id="GO:0007165">
    <property type="term" value="P:signal transduction"/>
    <property type="evidence" value="ECO:0007669"/>
    <property type="project" value="InterPro"/>
</dbReference>
<evidence type="ECO:0000256" key="1">
    <source>
        <dbReference type="ARBA" id="ARBA00004170"/>
    </source>
</evidence>
<keyword evidence="2" id="KW-0343">GTPase activation</keyword>
<dbReference type="GO" id="GO:0035023">
    <property type="term" value="P:regulation of Rho protein signal transduction"/>
    <property type="evidence" value="ECO:0007669"/>
    <property type="project" value="TreeGrafter"/>
</dbReference>
<feature type="region of interest" description="Disordered" evidence="4">
    <location>
        <begin position="481"/>
        <end position="503"/>
    </location>
</feature>
<name>A0AAV7PKB3_PLEWA</name>
<dbReference type="Pfam" id="PF00620">
    <property type="entry name" value="RhoGAP"/>
    <property type="match status" value="1"/>
</dbReference>
<feature type="region of interest" description="Disordered" evidence="4">
    <location>
        <begin position="843"/>
        <end position="862"/>
    </location>
</feature>
<dbReference type="PANTHER" id="PTHR12659">
    <property type="entry name" value="RHO-TYPE GTPASE ACTIVATING PROTEIN"/>
    <property type="match status" value="1"/>
</dbReference>
<dbReference type="GO" id="GO:0030036">
    <property type="term" value="P:actin cytoskeleton organization"/>
    <property type="evidence" value="ECO:0007669"/>
    <property type="project" value="TreeGrafter"/>
</dbReference>
<sequence>MGEREPVDLGAGMAHRGKSRLRRSFSEHIKDSTNKAWDIFWKSAREKRLSEIEAKEACDWLRAAGFPQYAQLFEDQQFPINIETVKNDHEFLDRDAFESLFRRLNALNKSATMKVEISRNRKRSDESEEDEPCAISNKWAYERHSQRWSRLESVEGFPTDENSSVSAPDSPRSKSIDQEELAFSDCREKHDVSSLHSSSSGDSYSANFPKTFEDIETSRSSSRCSSSKLASPDSTFSCSPSPSDILNIISEDKLLDKPPNKKGKSLLRKMEKLRLKSSSVKRDAYLKGKPIISSPVLLEGLDDDKLKNLNCVNISDVADSQVKRHFSYSPQTCSSSSQSENSSTVSTPSPVIRVRSHTKRAGIYAEDFDPTKLSIWNDVSEQNLKNEIKLQENQIFQIPQGHKPGTFPKALTNSILSPIDNTSVNWRTGSFHGCRRNRMRSASNKDPEAPPANLSLLDNRLSIYDNVPNIPLHFNALEAAVEDGGGDDDDGDDGNDDDDDDNVFSELDNVMEHVNGLRKLVNQWSEKFSDDGDSDFANDSTSPCPSSPKDVHLKIKKHLGEQSKSIPISDIVNICGNDNDVDSPSLPYIAISGNESSQKLPSRRQDWSDEHCTHLENLLMQIDSQSAAQVNRIQKLALLKLTALMDKYSPSSKQGWNWTVPKFIRKIKAPDYKDKYVFGVPFLLNVQRTGCPIPKGILRAMEYLRIHFLDQVGIFRKSGVKSRIQSLREMNEHEPNGASYEGQSAFDVADMVKQYFRDLPEPIFTTKLCESFLHIYQYMPKDQQFHAVQAAILLLPDENREALMTLLVFLRDVVACVEENQMTPTNIAVCLAPSLFHLNTLRRESSSSSRSSQRKYSLGKPDQRDLSENLAATQGLAHMIAECTRLFQIPEYCLDQCYTVLHDQNNQCVTAPTANPLATYSSILISLENSMQNLLRDAKEKFKSWTTCSSLEHVEVAYKKVEDDNYPVRLWKSSTEIEGTPREILQHILRQRRSWDQSLQQEKIIETLDDDTEIYQYSTESLPPLPPRDYVILRTWRTDPQSGTCVLAATSINSEGASTSGIVGHVLLCKHLIENIGPQKSKLTQVCRIDTRGRTTEWYSRVFGHMCATEIIRIKDSFKALKHEMKETKI</sequence>
<dbReference type="InterPro" id="IPR013761">
    <property type="entry name" value="SAM/pointed_sf"/>
</dbReference>
<dbReference type="CDD" id="cd09538">
    <property type="entry name" value="SAM_DLC1_2-like"/>
    <property type="match status" value="1"/>
</dbReference>
<dbReference type="PROSITE" id="PS50848">
    <property type="entry name" value="START"/>
    <property type="match status" value="1"/>
</dbReference>
<feature type="domain" description="Rho-GAP" evidence="5">
    <location>
        <begin position="680"/>
        <end position="887"/>
    </location>
</feature>
<keyword evidence="8" id="KW-1185">Reference proteome</keyword>
<dbReference type="PANTHER" id="PTHR12659:SF4">
    <property type="entry name" value="RHO-GAP DOMAIN-CONTAINING PROTEIN"/>
    <property type="match status" value="1"/>
</dbReference>
<feature type="region of interest" description="Disordered" evidence="4">
    <location>
        <begin position="153"/>
        <end position="180"/>
    </location>
</feature>
<dbReference type="InterPro" id="IPR002913">
    <property type="entry name" value="START_lipid-bd_dom"/>
</dbReference>
<dbReference type="SUPFAM" id="SSF55961">
    <property type="entry name" value="Bet v1-like"/>
    <property type="match status" value="1"/>
</dbReference>
<keyword evidence="3" id="KW-0597">Phosphoprotein</keyword>
<dbReference type="FunFam" id="1.10.555.10:FF:000007">
    <property type="entry name" value="rho GTPase-activating protein 7 isoform X2"/>
    <property type="match status" value="1"/>
</dbReference>
<protein>
    <recommendedName>
        <fullName evidence="9">Rho GTPase-activating protein 7-like</fullName>
    </recommendedName>
</protein>
<dbReference type="SMART" id="SM00234">
    <property type="entry name" value="START"/>
    <property type="match status" value="1"/>
</dbReference>
<dbReference type="Gene3D" id="3.30.530.20">
    <property type="match status" value="1"/>
</dbReference>
<dbReference type="GO" id="GO:0016020">
    <property type="term" value="C:membrane"/>
    <property type="evidence" value="ECO:0007669"/>
    <property type="project" value="UniProtKB-SubCell"/>
</dbReference>
<dbReference type="SUPFAM" id="SSF47769">
    <property type="entry name" value="SAM/Pointed domain"/>
    <property type="match status" value="1"/>
</dbReference>
<evidence type="ECO:0000256" key="3">
    <source>
        <dbReference type="ARBA" id="ARBA00022553"/>
    </source>
</evidence>
<feature type="domain" description="START" evidence="6">
    <location>
        <begin position="929"/>
        <end position="1099"/>
    </location>
</feature>
<dbReference type="Pfam" id="PF07647">
    <property type="entry name" value="SAM_2"/>
    <property type="match status" value="1"/>
</dbReference>
<accession>A0AAV7PKB3</accession>
<dbReference type="SMART" id="SM00324">
    <property type="entry name" value="RhoGAP"/>
    <property type="match status" value="1"/>
</dbReference>
<dbReference type="InterPro" id="IPR001660">
    <property type="entry name" value="SAM"/>
</dbReference>
<dbReference type="AlphaFoldDB" id="A0AAV7PKB3"/>
<dbReference type="InterPro" id="IPR023393">
    <property type="entry name" value="START-like_dom_sf"/>
</dbReference>
<organism evidence="7 8">
    <name type="scientific">Pleurodeles waltl</name>
    <name type="common">Iberian ribbed newt</name>
    <dbReference type="NCBI Taxonomy" id="8319"/>
    <lineage>
        <taxon>Eukaryota</taxon>
        <taxon>Metazoa</taxon>
        <taxon>Chordata</taxon>
        <taxon>Craniata</taxon>
        <taxon>Vertebrata</taxon>
        <taxon>Euteleostomi</taxon>
        <taxon>Amphibia</taxon>
        <taxon>Batrachia</taxon>
        <taxon>Caudata</taxon>
        <taxon>Salamandroidea</taxon>
        <taxon>Salamandridae</taxon>
        <taxon>Pleurodelinae</taxon>
        <taxon>Pleurodeles</taxon>
    </lineage>
</organism>
<proteinExistence type="predicted"/>
<dbReference type="Proteomes" id="UP001066276">
    <property type="component" value="Chromosome 7"/>
</dbReference>
<dbReference type="GO" id="GO:0008289">
    <property type="term" value="F:lipid binding"/>
    <property type="evidence" value="ECO:0007669"/>
    <property type="project" value="InterPro"/>
</dbReference>
<dbReference type="InterPro" id="IPR000198">
    <property type="entry name" value="RhoGAP_dom"/>
</dbReference>
<dbReference type="CDD" id="cd04375">
    <property type="entry name" value="RhoGAP_DLC1"/>
    <property type="match status" value="1"/>
</dbReference>
<evidence type="ECO:0000313" key="7">
    <source>
        <dbReference type="EMBL" id="KAJ1127781.1"/>
    </source>
</evidence>
<evidence type="ECO:0000256" key="2">
    <source>
        <dbReference type="ARBA" id="ARBA00022468"/>
    </source>
</evidence>
<gene>
    <name evidence="7" type="ORF">NDU88_006174</name>
</gene>
<evidence type="ECO:0000259" key="5">
    <source>
        <dbReference type="PROSITE" id="PS50238"/>
    </source>
</evidence>
<dbReference type="Gene3D" id="1.10.287.2070">
    <property type="match status" value="1"/>
</dbReference>
<comment type="caution">
    <text evidence="7">The sequence shown here is derived from an EMBL/GenBank/DDBJ whole genome shotgun (WGS) entry which is preliminary data.</text>
</comment>
<dbReference type="SUPFAM" id="SSF48350">
    <property type="entry name" value="GTPase activation domain, GAP"/>
    <property type="match status" value="1"/>
</dbReference>
<dbReference type="EMBL" id="JANPWB010000011">
    <property type="protein sequence ID" value="KAJ1127781.1"/>
    <property type="molecule type" value="Genomic_DNA"/>
</dbReference>
<dbReference type="Pfam" id="PF01852">
    <property type="entry name" value="START"/>
    <property type="match status" value="1"/>
</dbReference>
<reference evidence="7" key="1">
    <citation type="journal article" date="2022" name="bioRxiv">
        <title>Sequencing and chromosome-scale assembly of the giantPleurodeles waltlgenome.</title>
        <authorList>
            <person name="Brown T."/>
            <person name="Elewa A."/>
            <person name="Iarovenko S."/>
            <person name="Subramanian E."/>
            <person name="Araus A.J."/>
            <person name="Petzold A."/>
            <person name="Susuki M."/>
            <person name="Suzuki K.-i.T."/>
            <person name="Hayashi T."/>
            <person name="Toyoda A."/>
            <person name="Oliveira C."/>
            <person name="Osipova E."/>
            <person name="Leigh N.D."/>
            <person name="Simon A."/>
            <person name="Yun M.H."/>
        </authorList>
    </citation>
    <scope>NUCLEOTIDE SEQUENCE</scope>
    <source>
        <strain evidence="7">20211129_DDA</strain>
        <tissue evidence="7">Liver</tissue>
    </source>
</reference>
<dbReference type="PROSITE" id="PS50238">
    <property type="entry name" value="RHOGAP"/>
    <property type="match status" value="1"/>
</dbReference>
<dbReference type="GO" id="GO:0005096">
    <property type="term" value="F:GTPase activator activity"/>
    <property type="evidence" value="ECO:0007669"/>
    <property type="project" value="UniProtKB-KW"/>
</dbReference>
<feature type="region of interest" description="Disordered" evidence="4">
    <location>
        <begin position="328"/>
        <end position="349"/>
    </location>
</feature>
<dbReference type="InterPro" id="IPR008936">
    <property type="entry name" value="Rho_GTPase_activation_prot"/>
</dbReference>
<evidence type="ECO:0000313" key="8">
    <source>
        <dbReference type="Proteomes" id="UP001066276"/>
    </source>
</evidence>
<evidence type="ECO:0008006" key="9">
    <source>
        <dbReference type="Google" id="ProtNLM"/>
    </source>
</evidence>
<evidence type="ECO:0000259" key="6">
    <source>
        <dbReference type="PROSITE" id="PS50848"/>
    </source>
</evidence>
<dbReference type="Gene3D" id="1.10.555.10">
    <property type="entry name" value="Rho GTPase activation protein"/>
    <property type="match status" value="1"/>
</dbReference>
<evidence type="ECO:0000256" key="4">
    <source>
        <dbReference type="SAM" id="MobiDB-lite"/>
    </source>
</evidence>
<comment type="subcellular location">
    <subcellularLocation>
        <location evidence="1">Membrane</location>
        <topology evidence="1">Peripheral membrane protein</topology>
    </subcellularLocation>
</comment>
<feature type="region of interest" description="Disordered" evidence="4">
    <location>
        <begin position="529"/>
        <end position="549"/>
    </location>
</feature>